<name>A0A813FAW0_POLGL</name>
<organism evidence="4 5">
    <name type="scientific">Polarella glacialis</name>
    <name type="common">Dinoflagellate</name>
    <dbReference type="NCBI Taxonomy" id="89957"/>
    <lineage>
        <taxon>Eukaryota</taxon>
        <taxon>Sar</taxon>
        <taxon>Alveolata</taxon>
        <taxon>Dinophyceae</taxon>
        <taxon>Suessiales</taxon>
        <taxon>Suessiaceae</taxon>
        <taxon>Polarella</taxon>
    </lineage>
</organism>
<feature type="compositionally biased region" description="Basic and acidic residues" evidence="1">
    <location>
        <begin position="81"/>
        <end position="91"/>
    </location>
</feature>
<dbReference type="SUPFAM" id="SSF144122">
    <property type="entry name" value="Tim10-like"/>
    <property type="match status" value="1"/>
</dbReference>
<keyword evidence="2" id="KW-1133">Transmembrane helix</keyword>
<feature type="region of interest" description="Disordered" evidence="1">
    <location>
        <begin position="63"/>
        <end position="103"/>
    </location>
</feature>
<evidence type="ECO:0000313" key="4">
    <source>
        <dbReference type="EMBL" id="CAE8610711.1"/>
    </source>
</evidence>
<accession>A0A813FAW0</accession>
<keyword evidence="2" id="KW-0812">Transmembrane</keyword>
<sequence>MSSRIMVRRRAALPAVAVLLAACYGCCVLEGSLRSEAFATPAFRTDLSAVAAKSLATPRSDLRRTAAAKDTDGDWATTKKAATDRDGKSSSDESADEAAAEPEKEREIDPIILAASLVAGVLGGGFVIAFFGIIFATIYLNVTGVPLFTIDGTVTGVLQLLQNQVRKTCFDKCFQNRFPDRMSKSDHICLAKCMDRMYEAHAIVVKASVEMAQNLASQE</sequence>
<feature type="domain" description="Tim10-like" evidence="3">
    <location>
        <begin position="160"/>
        <end position="207"/>
    </location>
</feature>
<feature type="transmembrane region" description="Helical" evidence="2">
    <location>
        <begin position="111"/>
        <end position="140"/>
    </location>
</feature>
<reference evidence="4" key="1">
    <citation type="submission" date="2021-02" db="EMBL/GenBank/DDBJ databases">
        <authorList>
            <person name="Dougan E. K."/>
            <person name="Rhodes N."/>
            <person name="Thang M."/>
            <person name="Chan C."/>
        </authorList>
    </citation>
    <scope>NUCLEOTIDE SEQUENCE</scope>
</reference>
<dbReference type="Pfam" id="PF02953">
    <property type="entry name" value="zf-Tim10_DDP"/>
    <property type="match status" value="1"/>
</dbReference>
<keyword evidence="5" id="KW-1185">Reference proteome</keyword>
<evidence type="ECO:0000259" key="3">
    <source>
        <dbReference type="Pfam" id="PF02953"/>
    </source>
</evidence>
<evidence type="ECO:0000256" key="2">
    <source>
        <dbReference type="SAM" id="Phobius"/>
    </source>
</evidence>
<comment type="caution">
    <text evidence="4">The sequence shown here is derived from an EMBL/GenBank/DDBJ whole genome shotgun (WGS) entry which is preliminary data.</text>
</comment>
<dbReference type="Gene3D" id="1.10.287.810">
    <property type="entry name" value="Mitochondrial import inner membrane translocase subunit tim13 like domains"/>
    <property type="match status" value="1"/>
</dbReference>
<evidence type="ECO:0000313" key="5">
    <source>
        <dbReference type="Proteomes" id="UP000654075"/>
    </source>
</evidence>
<dbReference type="Proteomes" id="UP000654075">
    <property type="component" value="Unassembled WGS sequence"/>
</dbReference>
<proteinExistence type="predicted"/>
<dbReference type="InterPro" id="IPR035427">
    <property type="entry name" value="Tim10-like_dom_sf"/>
</dbReference>
<evidence type="ECO:0000256" key="1">
    <source>
        <dbReference type="SAM" id="MobiDB-lite"/>
    </source>
</evidence>
<dbReference type="OrthoDB" id="7813104at2759"/>
<dbReference type="InterPro" id="IPR004217">
    <property type="entry name" value="Tim10-like"/>
</dbReference>
<feature type="compositionally biased region" description="Basic and acidic residues" evidence="1">
    <location>
        <begin position="63"/>
        <end position="72"/>
    </location>
</feature>
<protein>
    <recommendedName>
        <fullName evidence="3">Tim10-like domain-containing protein</fullName>
    </recommendedName>
</protein>
<dbReference type="PROSITE" id="PS51257">
    <property type="entry name" value="PROKAR_LIPOPROTEIN"/>
    <property type="match status" value="1"/>
</dbReference>
<dbReference type="AlphaFoldDB" id="A0A813FAW0"/>
<dbReference type="EMBL" id="CAJNNV010024822">
    <property type="protein sequence ID" value="CAE8610711.1"/>
    <property type="molecule type" value="Genomic_DNA"/>
</dbReference>
<gene>
    <name evidence="4" type="ORF">PGLA1383_LOCUS28523</name>
</gene>
<keyword evidence="2" id="KW-0472">Membrane</keyword>